<gene>
    <name evidence="3" type="ORF">METZ01_LOCUS161189</name>
</gene>
<proteinExistence type="predicted"/>
<sequence>MAGKKKKDTNFNPLSLSFLDIMSCGLGAVILIFLILKHGEAKSPEEVVRINKDISANETKIEQLEEEIVTKQTKINNSLSSLKNIQNQIKAIEKVIVDE</sequence>
<organism evidence="3">
    <name type="scientific">marine metagenome</name>
    <dbReference type="NCBI Taxonomy" id="408172"/>
    <lineage>
        <taxon>unclassified sequences</taxon>
        <taxon>metagenomes</taxon>
        <taxon>ecological metagenomes</taxon>
    </lineage>
</organism>
<evidence type="ECO:0000256" key="2">
    <source>
        <dbReference type="SAM" id="Phobius"/>
    </source>
</evidence>
<keyword evidence="2" id="KW-1133">Transmembrane helix</keyword>
<keyword evidence="2" id="KW-0812">Transmembrane</keyword>
<reference evidence="3" key="1">
    <citation type="submission" date="2018-05" db="EMBL/GenBank/DDBJ databases">
        <authorList>
            <person name="Lanie J.A."/>
            <person name="Ng W.-L."/>
            <person name="Kazmierczak K.M."/>
            <person name="Andrzejewski T.M."/>
            <person name="Davidsen T.M."/>
            <person name="Wayne K.J."/>
            <person name="Tettelin H."/>
            <person name="Glass J.I."/>
            <person name="Rusch D."/>
            <person name="Podicherti R."/>
            <person name="Tsui H.-C.T."/>
            <person name="Winkler M.E."/>
        </authorList>
    </citation>
    <scope>NUCLEOTIDE SEQUENCE</scope>
</reference>
<protein>
    <submittedName>
        <fullName evidence="3">Uncharacterized protein</fullName>
    </submittedName>
</protein>
<dbReference type="AlphaFoldDB" id="A0A382B3K6"/>
<keyword evidence="1" id="KW-0175">Coiled coil</keyword>
<feature type="non-terminal residue" evidence="3">
    <location>
        <position position="99"/>
    </location>
</feature>
<dbReference type="EMBL" id="UINC01028040">
    <property type="protein sequence ID" value="SVB08335.1"/>
    <property type="molecule type" value="Genomic_DNA"/>
</dbReference>
<evidence type="ECO:0000256" key="1">
    <source>
        <dbReference type="SAM" id="Coils"/>
    </source>
</evidence>
<feature type="coiled-coil region" evidence="1">
    <location>
        <begin position="47"/>
        <end position="81"/>
    </location>
</feature>
<name>A0A382B3K6_9ZZZZ</name>
<evidence type="ECO:0000313" key="3">
    <source>
        <dbReference type="EMBL" id="SVB08335.1"/>
    </source>
</evidence>
<accession>A0A382B3K6</accession>
<keyword evidence="2" id="KW-0472">Membrane</keyword>
<feature type="transmembrane region" description="Helical" evidence="2">
    <location>
        <begin position="14"/>
        <end position="36"/>
    </location>
</feature>